<sequence length="124" mass="14360">MDWLWTWSGTYFGYREGDNLWTYDGRHVGRFTGTDVFACDGAYLGELIGDNRLITDRAKLGWRQDGFTPFETRIVYACCADYIGYEMDAGYEDFPAPKALTAKHNRERAARRYRTREQADAAVF</sequence>
<protein>
    <submittedName>
        <fullName evidence="1">Uncharacterized protein</fullName>
    </submittedName>
</protein>
<evidence type="ECO:0000313" key="2">
    <source>
        <dbReference type="Proteomes" id="UP000494102"/>
    </source>
</evidence>
<dbReference type="RefSeq" id="WP_015004244.1">
    <property type="nucleotide sequence ID" value="NZ_CADILN010000015.1"/>
</dbReference>
<dbReference type="AlphaFoldDB" id="A0A6J5KE41"/>
<dbReference type="EMBL" id="CADILN010000015">
    <property type="protein sequence ID" value="CAB4052513.1"/>
    <property type="molecule type" value="Genomic_DNA"/>
</dbReference>
<evidence type="ECO:0000313" key="1">
    <source>
        <dbReference type="EMBL" id="CAB4052513.1"/>
    </source>
</evidence>
<reference evidence="1 2" key="1">
    <citation type="submission" date="2020-04" db="EMBL/GenBank/DDBJ databases">
        <authorList>
            <person name="De Canck E."/>
        </authorList>
    </citation>
    <scope>NUCLEOTIDE SEQUENCE [LARGE SCALE GENOMIC DNA]</scope>
    <source>
        <strain evidence="1 2">LMG 9964</strain>
    </source>
</reference>
<organism evidence="1 2">
    <name type="scientific">Paraburkholderia phenoliruptrix</name>
    <dbReference type="NCBI Taxonomy" id="252970"/>
    <lineage>
        <taxon>Bacteria</taxon>
        <taxon>Pseudomonadati</taxon>
        <taxon>Pseudomonadota</taxon>
        <taxon>Betaproteobacteria</taxon>
        <taxon>Burkholderiales</taxon>
        <taxon>Burkholderiaceae</taxon>
        <taxon>Paraburkholderia</taxon>
    </lineage>
</organism>
<proteinExistence type="predicted"/>
<gene>
    <name evidence="1" type="ORF">LMG9964_06203</name>
</gene>
<dbReference type="Proteomes" id="UP000494102">
    <property type="component" value="Unassembled WGS sequence"/>
</dbReference>
<accession>A0A6J5KE41</accession>
<dbReference type="GeneID" id="27801349"/>
<name>A0A6J5KE41_9BURK</name>